<dbReference type="Pfam" id="PF00400">
    <property type="entry name" value="WD40"/>
    <property type="match status" value="2"/>
</dbReference>
<dbReference type="PROSITE" id="PS50082">
    <property type="entry name" value="WD_REPEATS_2"/>
    <property type="match status" value="1"/>
</dbReference>
<proteinExistence type="predicted"/>
<comment type="caution">
    <text evidence="4">The sequence shown here is derived from an EMBL/GenBank/DDBJ whole genome shotgun (WGS) entry which is preliminary data.</text>
</comment>
<dbReference type="PANTHER" id="PTHR19854">
    <property type="entry name" value="TRANSDUCIN BETA-LIKE 3"/>
    <property type="match status" value="1"/>
</dbReference>
<keyword evidence="2" id="KW-0677">Repeat</keyword>
<evidence type="ECO:0008006" key="6">
    <source>
        <dbReference type="Google" id="ProtNLM"/>
    </source>
</evidence>
<keyword evidence="5" id="KW-1185">Reference proteome</keyword>
<evidence type="ECO:0000313" key="4">
    <source>
        <dbReference type="EMBL" id="KAF7286571.1"/>
    </source>
</evidence>
<dbReference type="InterPro" id="IPR015943">
    <property type="entry name" value="WD40/YVTN_repeat-like_dom_sf"/>
</dbReference>
<dbReference type="AlphaFoldDB" id="A0A834MKK9"/>
<dbReference type="SMART" id="SM00320">
    <property type="entry name" value="WD40"/>
    <property type="match status" value="3"/>
</dbReference>
<sequence>MSAGIGILPPDPLFCFKEYMGHVHSICFPRRNPDYSDLLLAATEKGDVFFWDLECNRLQLKLNMGESIQAIHSIEYDIITQEKSGLVKLWSIENNSGYKIQKTFNCYGGFCKSILINNQLILPQEKEDSQLGSVMCLESFEIRGTKYLLIGYESGDIFLLDFNTMKQCCKLKIREFITSITFDPITFRGVVSNSSNALQVFGLDPRILNLSLKAELALPNEGCQIVKFRNDNKIFVAGGWDGRLRVYSGKTYRTLVVLTEHKKQISDVQFSPSVVRYWDSKIFAVGGADGTISLWNVYHNY</sequence>
<dbReference type="InterPro" id="IPR036322">
    <property type="entry name" value="WD40_repeat_dom_sf"/>
</dbReference>
<dbReference type="PANTHER" id="PTHR19854:SF1">
    <property type="entry name" value="GUANINE NUCLEOTIDE-BINDING PROTEIN SUBUNIT BETA-LIKE PROTEIN 1"/>
    <property type="match status" value="1"/>
</dbReference>
<evidence type="ECO:0000256" key="2">
    <source>
        <dbReference type="ARBA" id="ARBA00022737"/>
    </source>
</evidence>
<evidence type="ECO:0000256" key="3">
    <source>
        <dbReference type="PROSITE-ProRule" id="PRU00221"/>
    </source>
</evidence>
<keyword evidence="1 3" id="KW-0853">WD repeat</keyword>
<dbReference type="OrthoDB" id="7668193at2759"/>
<dbReference type="InterPro" id="IPR001680">
    <property type="entry name" value="WD40_rpt"/>
</dbReference>
<dbReference type="Gene3D" id="2.130.10.10">
    <property type="entry name" value="YVTN repeat-like/Quinoprotein amine dehydrogenase"/>
    <property type="match status" value="1"/>
</dbReference>
<evidence type="ECO:0000313" key="5">
    <source>
        <dbReference type="Proteomes" id="UP000625711"/>
    </source>
</evidence>
<feature type="repeat" description="WD" evidence="3">
    <location>
        <begin position="258"/>
        <end position="301"/>
    </location>
</feature>
<dbReference type="PROSITE" id="PS50294">
    <property type="entry name" value="WD_REPEATS_REGION"/>
    <property type="match status" value="1"/>
</dbReference>
<name>A0A834MKK9_RHYFE</name>
<reference evidence="4" key="1">
    <citation type="submission" date="2020-08" db="EMBL/GenBank/DDBJ databases">
        <title>Genome sequencing and assembly of the red palm weevil Rhynchophorus ferrugineus.</title>
        <authorList>
            <person name="Dias G.B."/>
            <person name="Bergman C.M."/>
            <person name="Manee M."/>
        </authorList>
    </citation>
    <scope>NUCLEOTIDE SEQUENCE</scope>
    <source>
        <strain evidence="4">AA-2017</strain>
        <tissue evidence="4">Whole larva</tissue>
    </source>
</reference>
<evidence type="ECO:0000256" key="1">
    <source>
        <dbReference type="ARBA" id="ARBA00022574"/>
    </source>
</evidence>
<dbReference type="SUPFAM" id="SSF50978">
    <property type="entry name" value="WD40 repeat-like"/>
    <property type="match status" value="1"/>
</dbReference>
<dbReference type="Proteomes" id="UP000625711">
    <property type="component" value="Unassembled WGS sequence"/>
</dbReference>
<protein>
    <recommendedName>
        <fullName evidence="6">Guanine nucleotide-binding protein subunit beta-like protein 1</fullName>
    </recommendedName>
</protein>
<organism evidence="4 5">
    <name type="scientific">Rhynchophorus ferrugineus</name>
    <name type="common">Red palm weevil</name>
    <name type="synonym">Curculio ferrugineus</name>
    <dbReference type="NCBI Taxonomy" id="354439"/>
    <lineage>
        <taxon>Eukaryota</taxon>
        <taxon>Metazoa</taxon>
        <taxon>Ecdysozoa</taxon>
        <taxon>Arthropoda</taxon>
        <taxon>Hexapoda</taxon>
        <taxon>Insecta</taxon>
        <taxon>Pterygota</taxon>
        <taxon>Neoptera</taxon>
        <taxon>Endopterygota</taxon>
        <taxon>Coleoptera</taxon>
        <taxon>Polyphaga</taxon>
        <taxon>Cucujiformia</taxon>
        <taxon>Curculionidae</taxon>
        <taxon>Dryophthorinae</taxon>
        <taxon>Rhynchophorus</taxon>
    </lineage>
</organism>
<accession>A0A834MKK9</accession>
<gene>
    <name evidence="4" type="ORF">GWI33_004611</name>
</gene>
<dbReference type="EMBL" id="JAACXV010000023">
    <property type="protein sequence ID" value="KAF7286571.1"/>
    <property type="molecule type" value="Genomic_DNA"/>
</dbReference>